<keyword evidence="4" id="KW-1185">Reference proteome</keyword>
<dbReference type="Proteomes" id="UP001172102">
    <property type="component" value="Unassembled WGS sequence"/>
</dbReference>
<comment type="caution">
    <text evidence="3">The sequence shown here is derived from an EMBL/GenBank/DDBJ whole genome shotgun (WGS) entry which is preliminary data.</text>
</comment>
<dbReference type="EMBL" id="JAUKUA010000005">
    <property type="protein sequence ID" value="KAK0710777.1"/>
    <property type="molecule type" value="Genomic_DNA"/>
</dbReference>
<keyword evidence="2" id="KW-1133">Transmembrane helix</keyword>
<keyword evidence="2" id="KW-0812">Transmembrane</keyword>
<organism evidence="3 4">
    <name type="scientific">Lasiosphaeris hirsuta</name>
    <dbReference type="NCBI Taxonomy" id="260670"/>
    <lineage>
        <taxon>Eukaryota</taxon>
        <taxon>Fungi</taxon>
        <taxon>Dikarya</taxon>
        <taxon>Ascomycota</taxon>
        <taxon>Pezizomycotina</taxon>
        <taxon>Sordariomycetes</taxon>
        <taxon>Sordariomycetidae</taxon>
        <taxon>Sordariales</taxon>
        <taxon>Lasiosphaeriaceae</taxon>
        <taxon>Lasiosphaeris</taxon>
    </lineage>
</organism>
<feature type="region of interest" description="Disordered" evidence="1">
    <location>
        <begin position="371"/>
        <end position="391"/>
    </location>
</feature>
<reference evidence="3" key="1">
    <citation type="submission" date="2023-06" db="EMBL/GenBank/DDBJ databases">
        <title>Genome-scale phylogeny and comparative genomics of the fungal order Sordariales.</title>
        <authorList>
            <consortium name="Lawrence Berkeley National Laboratory"/>
            <person name="Hensen N."/>
            <person name="Bonometti L."/>
            <person name="Westerberg I."/>
            <person name="Brannstrom I.O."/>
            <person name="Guillou S."/>
            <person name="Cros-Aarteil S."/>
            <person name="Calhoun S."/>
            <person name="Haridas S."/>
            <person name="Kuo A."/>
            <person name="Mondo S."/>
            <person name="Pangilinan J."/>
            <person name="Riley R."/>
            <person name="Labutti K."/>
            <person name="Andreopoulos B."/>
            <person name="Lipzen A."/>
            <person name="Chen C."/>
            <person name="Yanf M."/>
            <person name="Daum C."/>
            <person name="Ng V."/>
            <person name="Clum A."/>
            <person name="Steindorff A."/>
            <person name="Ohm R."/>
            <person name="Martin F."/>
            <person name="Silar P."/>
            <person name="Natvig D."/>
            <person name="Lalanne C."/>
            <person name="Gautier V."/>
            <person name="Ament-Velasquez S.L."/>
            <person name="Kruys A."/>
            <person name="Hutchinson M.I."/>
            <person name="Powell A.J."/>
            <person name="Barry K."/>
            <person name="Miller A.N."/>
            <person name="Grigoriev I.V."/>
            <person name="Debuchy R."/>
            <person name="Gladieux P."/>
            <person name="Thoren M.H."/>
            <person name="Johannesson H."/>
        </authorList>
    </citation>
    <scope>NUCLEOTIDE SEQUENCE</scope>
    <source>
        <strain evidence="3">SMH4607-1</strain>
    </source>
</reference>
<evidence type="ECO:0000313" key="3">
    <source>
        <dbReference type="EMBL" id="KAK0710777.1"/>
    </source>
</evidence>
<evidence type="ECO:0000256" key="2">
    <source>
        <dbReference type="SAM" id="Phobius"/>
    </source>
</evidence>
<protein>
    <submittedName>
        <fullName evidence="3">Uncharacterized protein</fullName>
    </submittedName>
</protein>
<sequence length="391" mass="45254">METTALFLAIPIVTLIGVTFNAAFPLYYLLRELRTIEDKVMKQMEEIHVMLLVFDECEKLLENKRFNMQRSLGAVLLTCDNRRRDLLMTEKQYRALGAMEESRRTFNSLLYRVFLRWWFRYCLVLHERRQRNVYAAFRESTLLLQEMCSGVRTEIRQEELLEASSGISKILGGSVESDYSFSDDETVTGRSTPDSECLQTNLQFDQCTGVSGAKAYLMEPKAPATAIQELRQLVKTHFTRNATIVLENPLQLNPSQRFGYHPVRVKMDTGSDQNMLSREFVTKLNVATSQIPEADRPTLVGFDGSEFIPESTVDLTWYFERQMKQWTGTFYVVNTDLFSMILGSNSLEEEFFPSNFGGALVIGRRWRSKDERTDHKRRANKRGRRSRGART</sequence>
<evidence type="ECO:0000313" key="4">
    <source>
        <dbReference type="Proteomes" id="UP001172102"/>
    </source>
</evidence>
<dbReference type="Gene3D" id="2.40.70.10">
    <property type="entry name" value="Acid Proteases"/>
    <property type="match status" value="1"/>
</dbReference>
<dbReference type="InterPro" id="IPR021109">
    <property type="entry name" value="Peptidase_aspartic_dom_sf"/>
</dbReference>
<feature type="compositionally biased region" description="Basic residues" evidence="1">
    <location>
        <begin position="375"/>
        <end position="391"/>
    </location>
</feature>
<dbReference type="CDD" id="cd00303">
    <property type="entry name" value="retropepsin_like"/>
    <property type="match status" value="1"/>
</dbReference>
<name>A0AA40A7J4_9PEZI</name>
<keyword evidence="2" id="KW-0472">Membrane</keyword>
<evidence type="ECO:0000256" key="1">
    <source>
        <dbReference type="SAM" id="MobiDB-lite"/>
    </source>
</evidence>
<dbReference type="SUPFAM" id="SSF50630">
    <property type="entry name" value="Acid proteases"/>
    <property type="match status" value="1"/>
</dbReference>
<proteinExistence type="predicted"/>
<gene>
    <name evidence="3" type="ORF">B0H67DRAFT_264869</name>
</gene>
<accession>A0AA40A7J4</accession>
<dbReference type="AlphaFoldDB" id="A0AA40A7J4"/>
<feature type="transmembrane region" description="Helical" evidence="2">
    <location>
        <begin position="6"/>
        <end position="30"/>
    </location>
</feature>